<keyword evidence="5 6" id="KW-0472">Membrane</keyword>
<feature type="transmembrane region" description="Helical" evidence="6">
    <location>
        <begin position="289"/>
        <end position="309"/>
    </location>
</feature>
<proteinExistence type="predicted"/>
<keyword evidence="3 6" id="KW-0812">Transmembrane</keyword>
<reference evidence="8" key="1">
    <citation type="submission" date="2020-11" db="EMBL/GenBank/DDBJ databases">
        <authorList>
            <person name="Tran Van P."/>
        </authorList>
    </citation>
    <scope>NUCLEOTIDE SEQUENCE</scope>
</reference>
<evidence type="ECO:0000256" key="4">
    <source>
        <dbReference type="ARBA" id="ARBA00022989"/>
    </source>
</evidence>
<evidence type="ECO:0000313" key="9">
    <source>
        <dbReference type="Proteomes" id="UP000677054"/>
    </source>
</evidence>
<feature type="transmembrane region" description="Helical" evidence="6">
    <location>
        <begin position="315"/>
        <end position="336"/>
    </location>
</feature>
<dbReference type="Pfam" id="PF07690">
    <property type="entry name" value="MFS_1"/>
    <property type="match status" value="1"/>
</dbReference>
<evidence type="ECO:0000256" key="1">
    <source>
        <dbReference type="ARBA" id="ARBA00004141"/>
    </source>
</evidence>
<organism evidence="8">
    <name type="scientific">Darwinula stevensoni</name>
    <dbReference type="NCBI Taxonomy" id="69355"/>
    <lineage>
        <taxon>Eukaryota</taxon>
        <taxon>Metazoa</taxon>
        <taxon>Ecdysozoa</taxon>
        <taxon>Arthropoda</taxon>
        <taxon>Crustacea</taxon>
        <taxon>Oligostraca</taxon>
        <taxon>Ostracoda</taxon>
        <taxon>Podocopa</taxon>
        <taxon>Podocopida</taxon>
        <taxon>Darwinulocopina</taxon>
        <taxon>Darwinuloidea</taxon>
        <taxon>Darwinulidae</taxon>
        <taxon>Darwinula</taxon>
    </lineage>
</organism>
<feature type="domain" description="Major facilitator superfamily (MFS) profile" evidence="7">
    <location>
        <begin position="223"/>
        <end position="414"/>
    </location>
</feature>
<dbReference type="InterPro" id="IPR020846">
    <property type="entry name" value="MFS_dom"/>
</dbReference>
<feature type="transmembrane region" description="Helical" evidence="6">
    <location>
        <begin position="377"/>
        <end position="398"/>
    </location>
</feature>
<feature type="transmembrane region" description="Helical" evidence="6">
    <location>
        <begin position="348"/>
        <end position="371"/>
    </location>
</feature>
<dbReference type="GO" id="GO:0022857">
    <property type="term" value="F:transmembrane transporter activity"/>
    <property type="evidence" value="ECO:0007669"/>
    <property type="project" value="InterPro"/>
</dbReference>
<evidence type="ECO:0000256" key="2">
    <source>
        <dbReference type="ARBA" id="ARBA00022448"/>
    </source>
</evidence>
<keyword evidence="2" id="KW-0813">Transport</keyword>
<feature type="transmembrane region" description="Helical" evidence="6">
    <location>
        <begin position="257"/>
        <end position="277"/>
    </location>
</feature>
<dbReference type="EMBL" id="LR901901">
    <property type="protein sequence ID" value="CAD7249602.1"/>
    <property type="molecule type" value="Genomic_DNA"/>
</dbReference>
<dbReference type="PANTHER" id="PTHR43385:SF1">
    <property type="entry name" value="RIBOFLAVIN TRANSPORTER RIBJ"/>
    <property type="match status" value="1"/>
</dbReference>
<dbReference type="Gene3D" id="1.20.1250.20">
    <property type="entry name" value="MFS general substrate transporter like domains"/>
    <property type="match status" value="2"/>
</dbReference>
<protein>
    <recommendedName>
        <fullName evidence="7">Major facilitator superfamily (MFS) profile domain-containing protein</fullName>
    </recommendedName>
</protein>
<dbReference type="InterPro" id="IPR052983">
    <property type="entry name" value="MFS_Riboflavin_Transporter"/>
</dbReference>
<evidence type="ECO:0000313" key="8">
    <source>
        <dbReference type="EMBL" id="CAD7249602.1"/>
    </source>
</evidence>
<sequence>MIGEVTLTRPRYTQLRSERVMALGPMCMSHPLPTPRLSLQGYIKPNLGVLTTRWSIVQSPWLAFVTYGFMFGLGIGTAYMAPLSCGMRWFPENKGLVNGIIVGGFGLGAFIFNFAHTAYLNPENKVVSSSGYFTDEDILNRVPSLFLIMGGTYAVIQVIGCLLLKNPPQHFEQEREGIRVKNHQNYGTIMEPGNNEVDGVIDLLSLSEEDSSLSPSQVLRTRELWMLWLTFFFNQQAVGYISTMYKPFGQTFISNDRYLSVVGAIAALFNSFGRIFWGKLMDDTSYKLAMTMVTGLLMAEFFSLLATSLGGELMFTIWIFAIYATFCGTFVLLPTVTYQTFGPTYASLNYGIVFSNTVFSAPLTSILTQYLSEDFGWFGIFCLLAGFAFLSVLLTYFYPDNPSPQLIRGRMSET</sequence>
<name>A0A7R9A8R9_9CRUS</name>
<keyword evidence="4 6" id="KW-1133">Transmembrane helix</keyword>
<evidence type="ECO:0000259" key="7">
    <source>
        <dbReference type="PROSITE" id="PS50850"/>
    </source>
</evidence>
<feature type="transmembrane region" description="Helical" evidence="6">
    <location>
        <begin position="224"/>
        <end position="245"/>
    </location>
</feature>
<dbReference type="GO" id="GO:0016020">
    <property type="term" value="C:membrane"/>
    <property type="evidence" value="ECO:0007669"/>
    <property type="project" value="UniProtKB-SubCell"/>
</dbReference>
<dbReference type="AlphaFoldDB" id="A0A7R9A8R9"/>
<evidence type="ECO:0000256" key="3">
    <source>
        <dbReference type="ARBA" id="ARBA00022692"/>
    </source>
</evidence>
<dbReference type="PROSITE" id="PS50850">
    <property type="entry name" value="MFS"/>
    <property type="match status" value="1"/>
</dbReference>
<evidence type="ECO:0000256" key="6">
    <source>
        <dbReference type="SAM" id="Phobius"/>
    </source>
</evidence>
<dbReference type="InterPro" id="IPR036259">
    <property type="entry name" value="MFS_trans_sf"/>
</dbReference>
<dbReference type="PANTHER" id="PTHR43385">
    <property type="entry name" value="RIBOFLAVIN TRANSPORTER RIBJ"/>
    <property type="match status" value="1"/>
</dbReference>
<accession>A0A7R9A8R9</accession>
<keyword evidence="9" id="KW-1185">Reference proteome</keyword>
<dbReference type="OrthoDB" id="410267at2759"/>
<feature type="transmembrane region" description="Helical" evidence="6">
    <location>
        <begin position="95"/>
        <end position="115"/>
    </location>
</feature>
<dbReference type="SUPFAM" id="SSF103473">
    <property type="entry name" value="MFS general substrate transporter"/>
    <property type="match status" value="1"/>
</dbReference>
<gene>
    <name evidence="8" type="ORF">DSTB1V02_LOCUS9391</name>
</gene>
<comment type="subcellular location">
    <subcellularLocation>
        <location evidence="1">Membrane</location>
        <topology evidence="1">Multi-pass membrane protein</topology>
    </subcellularLocation>
</comment>
<feature type="transmembrane region" description="Helical" evidence="6">
    <location>
        <begin position="61"/>
        <end position="83"/>
    </location>
</feature>
<feature type="transmembrane region" description="Helical" evidence="6">
    <location>
        <begin position="145"/>
        <end position="164"/>
    </location>
</feature>
<dbReference type="EMBL" id="CAJPEV010002384">
    <property type="protein sequence ID" value="CAG0896722.1"/>
    <property type="molecule type" value="Genomic_DNA"/>
</dbReference>
<dbReference type="InterPro" id="IPR011701">
    <property type="entry name" value="MFS"/>
</dbReference>
<evidence type="ECO:0000256" key="5">
    <source>
        <dbReference type="ARBA" id="ARBA00023136"/>
    </source>
</evidence>
<dbReference type="Proteomes" id="UP000677054">
    <property type="component" value="Unassembled WGS sequence"/>
</dbReference>